<comment type="caution">
    <text evidence="3">The sequence shown here is derived from an EMBL/GenBank/DDBJ whole genome shotgun (WGS) entry which is preliminary data.</text>
</comment>
<dbReference type="RefSeq" id="WP_184382237.1">
    <property type="nucleotide sequence ID" value="NZ_JACIDJ010000001.1"/>
</dbReference>
<keyword evidence="4" id="KW-1185">Reference proteome</keyword>
<gene>
    <name evidence="3" type="ORF">GGQ83_000737</name>
</gene>
<evidence type="ECO:0000256" key="1">
    <source>
        <dbReference type="ARBA" id="ARBA00006987"/>
    </source>
</evidence>
<dbReference type="CDD" id="cd07012">
    <property type="entry name" value="PBP2_Bug_TTT"/>
    <property type="match status" value="1"/>
</dbReference>
<feature type="signal peptide" evidence="2">
    <location>
        <begin position="1"/>
        <end position="19"/>
    </location>
</feature>
<evidence type="ECO:0000256" key="2">
    <source>
        <dbReference type="SAM" id="SignalP"/>
    </source>
</evidence>
<dbReference type="PANTHER" id="PTHR42928">
    <property type="entry name" value="TRICARBOXYLATE-BINDING PROTEIN"/>
    <property type="match status" value="1"/>
</dbReference>
<keyword evidence="2" id="KW-0732">Signal</keyword>
<dbReference type="EMBL" id="JACIDJ010000001">
    <property type="protein sequence ID" value="MBB3897311.1"/>
    <property type="molecule type" value="Genomic_DNA"/>
</dbReference>
<dbReference type="InterPro" id="IPR042100">
    <property type="entry name" value="Bug_dom1"/>
</dbReference>
<protein>
    <submittedName>
        <fullName evidence="3">Tripartite-type tricarboxylate transporter receptor subunit TctC</fullName>
    </submittedName>
</protein>
<dbReference type="InterPro" id="IPR005064">
    <property type="entry name" value="BUG"/>
</dbReference>
<dbReference type="Gene3D" id="3.40.190.150">
    <property type="entry name" value="Bordetella uptake gene, domain 1"/>
    <property type="match status" value="1"/>
</dbReference>
<sequence length="326" mass="34400">MFRRSLLAAPALLALPAHAQANYPERAINVVVGFLPGGSTDTGARLLAERMAPRLGPNARMIVENRPGAGGSVGAEYVTRQPADGYLLTLSTASGHATNPAALPATVRYNPVEDFTHIAVIGGGPLVVAVPRASPHRTVAELIAAARAANPPMLWGSSGVGGIGHLTGEAFAHRAGIRGEYVPYRGGAAVLEAMMKNELGFSFEVMASALPHLRDGSSRPLAVTSRARHPALPDVPSLHETGMEGFDIITWNVLQGPRGMPAPIVERLNRAAVEALAEPELRRRMVQAGIDPADPATPEQTRAFVAAELEKFRGIVRDANLQLGRT</sequence>
<dbReference type="Proteomes" id="UP000553193">
    <property type="component" value="Unassembled WGS sequence"/>
</dbReference>
<name>A0A840A7Y4_9PROT</name>
<dbReference type="AlphaFoldDB" id="A0A840A7Y4"/>
<dbReference type="PANTHER" id="PTHR42928:SF5">
    <property type="entry name" value="BLR1237 PROTEIN"/>
    <property type="match status" value="1"/>
</dbReference>
<dbReference type="Gene3D" id="3.40.190.10">
    <property type="entry name" value="Periplasmic binding protein-like II"/>
    <property type="match status" value="1"/>
</dbReference>
<accession>A0A840A7Y4</accession>
<evidence type="ECO:0000313" key="4">
    <source>
        <dbReference type="Proteomes" id="UP000553193"/>
    </source>
</evidence>
<keyword evidence="3" id="KW-0675">Receptor</keyword>
<evidence type="ECO:0000313" key="3">
    <source>
        <dbReference type="EMBL" id="MBB3897311.1"/>
    </source>
</evidence>
<feature type="chain" id="PRO_5032711997" evidence="2">
    <location>
        <begin position="20"/>
        <end position="326"/>
    </location>
</feature>
<dbReference type="SUPFAM" id="SSF53850">
    <property type="entry name" value="Periplasmic binding protein-like II"/>
    <property type="match status" value="1"/>
</dbReference>
<comment type="similarity">
    <text evidence="1">Belongs to the UPF0065 (bug) family.</text>
</comment>
<dbReference type="PIRSF" id="PIRSF017082">
    <property type="entry name" value="YflP"/>
    <property type="match status" value="1"/>
</dbReference>
<dbReference type="Pfam" id="PF03401">
    <property type="entry name" value="TctC"/>
    <property type="match status" value="1"/>
</dbReference>
<organism evidence="3 4">
    <name type="scientific">Roseococcus suduntuyensis</name>
    <dbReference type="NCBI Taxonomy" id="455361"/>
    <lineage>
        <taxon>Bacteria</taxon>
        <taxon>Pseudomonadati</taxon>
        <taxon>Pseudomonadota</taxon>
        <taxon>Alphaproteobacteria</taxon>
        <taxon>Acetobacterales</taxon>
        <taxon>Roseomonadaceae</taxon>
        <taxon>Roseococcus</taxon>
    </lineage>
</organism>
<reference evidence="3 4" key="1">
    <citation type="submission" date="2020-08" db="EMBL/GenBank/DDBJ databases">
        <title>Genomic Encyclopedia of Type Strains, Phase IV (KMG-IV): sequencing the most valuable type-strain genomes for metagenomic binning, comparative biology and taxonomic classification.</title>
        <authorList>
            <person name="Goeker M."/>
        </authorList>
    </citation>
    <scope>NUCLEOTIDE SEQUENCE [LARGE SCALE GENOMIC DNA]</scope>
    <source>
        <strain evidence="3 4">DSM 19979</strain>
    </source>
</reference>
<proteinExistence type="inferred from homology"/>